<dbReference type="GO" id="GO:0042910">
    <property type="term" value="F:xenobiotic transmembrane transporter activity"/>
    <property type="evidence" value="ECO:0007669"/>
    <property type="project" value="InterPro"/>
</dbReference>
<evidence type="ECO:0000313" key="11">
    <source>
        <dbReference type="Proteomes" id="UP000198407"/>
    </source>
</evidence>
<gene>
    <name evidence="10" type="ORF">SAMN05444352_12574</name>
</gene>
<dbReference type="Proteomes" id="UP000198407">
    <property type="component" value="Unassembled WGS sequence"/>
</dbReference>
<feature type="transmembrane region" description="Helical" evidence="8">
    <location>
        <begin position="213"/>
        <end position="237"/>
    </location>
</feature>
<keyword evidence="7 8" id="KW-0472">Membrane</keyword>
<evidence type="ECO:0000256" key="2">
    <source>
        <dbReference type="ARBA" id="ARBA00006236"/>
    </source>
</evidence>
<evidence type="ECO:0000256" key="1">
    <source>
        <dbReference type="ARBA" id="ARBA00004651"/>
    </source>
</evidence>
<dbReference type="STRING" id="1215104.GCA_000730585_02314"/>
<dbReference type="EMBL" id="FZOL01000025">
    <property type="protein sequence ID" value="SNT13790.1"/>
    <property type="molecule type" value="Genomic_DNA"/>
</dbReference>
<feature type="transmembrane region" description="Helical" evidence="8">
    <location>
        <begin position="249"/>
        <end position="268"/>
    </location>
</feature>
<evidence type="ECO:0000256" key="6">
    <source>
        <dbReference type="ARBA" id="ARBA00022989"/>
    </source>
</evidence>
<comment type="subcellular location">
    <subcellularLocation>
        <location evidence="8">Cell inner membrane</location>
        <topology evidence="8">Multi-pass membrane protein</topology>
    </subcellularLocation>
    <subcellularLocation>
        <location evidence="1">Cell membrane</location>
        <topology evidence="1">Multi-pass membrane protein</topology>
    </subcellularLocation>
</comment>
<evidence type="ECO:0000259" key="9">
    <source>
        <dbReference type="PROSITE" id="PS50850"/>
    </source>
</evidence>
<keyword evidence="4" id="KW-1003">Cell membrane</keyword>
<evidence type="ECO:0000313" key="10">
    <source>
        <dbReference type="EMBL" id="SNT13790.1"/>
    </source>
</evidence>
<feature type="transmembrane region" description="Helical" evidence="8">
    <location>
        <begin position="308"/>
        <end position="334"/>
    </location>
</feature>
<dbReference type="GO" id="GO:0005886">
    <property type="term" value="C:plasma membrane"/>
    <property type="evidence" value="ECO:0007669"/>
    <property type="project" value="UniProtKB-SubCell"/>
</dbReference>
<dbReference type="Gene3D" id="1.20.1720.10">
    <property type="entry name" value="Multidrug resistance protein D"/>
    <property type="match status" value="1"/>
</dbReference>
<keyword evidence="3 8" id="KW-0813">Transport</keyword>
<evidence type="ECO:0000256" key="8">
    <source>
        <dbReference type="RuleBase" id="RU365088"/>
    </source>
</evidence>
<feature type="transmembrane region" description="Helical" evidence="8">
    <location>
        <begin position="76"/>
        <end position="95"/>
    </location>
</feature>
<dbReference type="GO" id="GO:0015385">
    <property type="term" value="F:sodium:proton antiporter activity"/>
    <property type="evidence" value="ECO:0007669"/>
    <property type="project" value="TreeGrafter"/>
</dbReference>
<name>A0A239K751_9PSED</name>
<reference evidence="11" key="1">
    <citation type="submission" date="2017-06" db="EMBL/GenBank/DDBJ databases">
        <authorList>
            <person name="Varghese N."/>
            <person name="Submissions S."/>
        </authorList>
    </citation>
    <scope>NUCLEOTIDE SEQUENCE [LARGE SCALE GENOMIC DNA]</scope>
    <source>
        <strain evidence="11">DSM 22348</strain>
    </source>
</reference>
<dbReference type="PROSITE" id="PS50850">
    <property type="entry name" value="MFS"/>
    <property type="match status" value="1"/>
</dbReference>
<dbReference type="InterPro" id="IPR004812">
    <property type="entry name" value="Efflux_drug-R_Bcr/CmlA"/>
</dbReference>
<dbReference type="AlphaFoldDB" id="A0A239K751"/>
<keyword evidence="8" id="KW-0997">Cell inner membrane</keyword>
<feature type="transmembrane region" description="Helical" evidence="8">
    <location>
        <begin position="165"/>
        <end position="185"/>
    </location>
</feature>
<dbReference type="InterPro" id="IPR020846">
    <property type="entry name" value="MFS_dom"/>
</dbReference>
<keyword evidence="11" id="KW-1185">Reference proteome</keyword>
<dbReference type="InterPro" id="IPR036259">
    <property type="entry name" value="MFS_trans_sf"/>
</dbReference>
<dbReference type="GO" id="GO:1990961">
    <property type="term" value="P:xenobiotic detoxification by transmembrane export across the plasma membrane"/>
    <property type="evidence" value="ECO:0007669"/>
    <property type="project" value="InterPro"/>
</dbReference>
<protein>
    <recommendedName>
        <fullName evidence="8">Bcr/CflA family efflux transporter</fullName>
    </recommendedName>
</protein>
<evidence type="ECO:0000256" key="7">
    <source>
        <dbReference type="ARBA" id="ARBA00023136"/>
    </source>
</evidence>
<dbReference type="NCBIfam" id="NF008314">
    <property type="entry name" value="PRK11102.1"/>
    <property type="match status" value="1"/>
</dbReference>
<comment type="caution">
    <text evidence="8">Lacks conserved residue(s) required for the propagation of feature annotation.</text>
</comment>
<evidence type="ECO:0000256" key="4">
    <source>
        <dbReference type="ARBA" id="ARBA00022475"/>
    </source>
</evidence>
<feature type="domain" description="Major facilitator superfamily (MFS) profile" evidence="9">
    <location>
        <begin position="10"/>
        <end position="393"/>
    </location>
</feature>
<dbReference type="PANTHER" id="PTHR23502">
    <property type="entry name" value="MAJOR FACILITATOR SUPERFAMILY"/>
    <property type="match status" value="1"/>
</dbReference>
<dbReference type="FunFam" id="1.20.1720.10:FF:000005">
    <property type="entry name" value="Bcr/CflA family efflux transporter"/>
    <property type="match status" value="1"/>
</dbReference>
<dbReference type="OrthoDB" id="9814303at2"/>
<accession>A0A239K751</accession>
<proteinExistence type="inferred from homology"/>
<feature type="transmembrane region" description="Helical" evidence="8">
    <location>
        <begin position="370"/>
        <end position="389"/>
    </location>
</feature>
<dbReference type="CDD" id="cd17320">
    <property type="entry name" value="MFS_MdfA_MDR_like"/>
    <property type="match status" value="1"/>
</dbReference>
<feature type="transmembrane region" description="Helical" evidence="8">
    <location>
        <begin position="280"/>
        <end position="302"/>
    </location>
</feature>
<dbReference type="PANTHER" id="PTHR23502:SF132">
    <property type="entry name" value="POLYAMINE TRANSPORTER 2-RELATED"/>
    <property type="match status" value="1"/>
</dbReference>
<sequence length="402" mass="41699">MTPSSNPGRLIVLLAALVAFAPLSIDTYLPSLPAIASDLGADAAHVQLTISLFLAGLCLGMLVYGPLSDRYGRRPLLLGGMGLYLLATVGCMFAGSVEQLVAWRFFQALGGAAASVLARAIVRDLFPLGEAAKVLSLMHLVTMLATLVAPLLGSLLMDLSGWRTVFLALLLFCAICLLASALKIAETHAPEQRGESLGKVFLAYWQIARQPLALGYILCMGLAFGGMFAFITASPFVYMEYFGVSPRGYAWLFGLNIAGIIVMTLINARFVGRLGPLRMLALGASLAGVAALGLLAVGLGGWGGLGLIVAWVVLYVSVTGLLGANCVASLLALYPRQAGAAAGLAVACQFALGAGFSAAVSALADGTPRPMCLTLAVAGLGCLLCYGLIARRSRRQAVSQTA</sequence>
<evidence type="ECO:0000256" key="5">
    <source>
        <dbReference type="ARBA" id="ARBA00022692"/>
    </source>
</evidence>
<keyword evidence="6 8" id="KW-1133">Transmembrane helix</keyword>
<keyword evidence="5 8" id="KW-0812">Transmembrane</keyword>
<feature type="transmembrane region" description="Helical" evidence="8">
    <location>
        <begin position="341"/>
        <end position="364"/>
    </location>
</feature>
<organism evidence="10 11">
    <name type="scientific">Pseudomonas japonica</name>
    <dbReference type="NCBI Taxonomy" id="256466"/>
    <lineage>
        <taxon>Bacteria</taxon>
        <taxon>Pseudomonadati</taxon>
        <taxon>Pseudomonadota</taxon>
        <taxon>Gammaproteobacteria</taxon>
        <taxon>Pseudomonadales</taxon>
        <taxon>Pseudomonadaceae</taxon>
        <taxon>Pseudomonas</taxon>
    </lineage>
</organism>
<dbReference type="SUPFAM" id="SSF103473">
    <property type="entry name" value="MFS general substrate transporter"/>
    <property type="match status" value="1"/>
</dbReference>
<feature type="transmembrane region" description="Helical" evidence="8">
    <location>
        <begin position="134"/>
        <end position="153"/>
    </location>
</feature>
<dbReference type="InterPro" id="IPR011701">
    <property type="entry name" value="MFS"/>
</dbReference>
<dbReference type="NCBIfam" id="TIGR00710">
    <property type="entry name" value="efflux_Bcr_CflA"/>
    <property type="match status" value="1"/>
</dbReference>
<dbReference type="RefSeq" id="WP_042126029.1">
    <property type="nucleotide sequence ID" value="NZ_FZOL01000025.1"/>
</dbReference>
<evidence type="ECO:0000256" key="3">
    <source>
        <dbReference type="ARBA" id="ARBA00022448"/>
    </source>
</evidence>
<feature type="transmembrane region" description="Helical" evidence="8">
    <location>
        <begin position="46"/>
        <end position="64"/>
    </location>
</feature>
<feature type="transmembrane region" description="Helical" evidence="8">
    <location>
        <begin position="101"/>
        <end position="122"/>
    </location>
</feature>
<comment type="similarity">
    <text evidence="2 8">Belongs to the major facilitator superfamily. Bcr/CmlA family.</text>
</comment>
<dbReference type="Pfam" id="PF07690">
    <property type="entry name" value="MFS_1"/>
    <property type="match status" value="1"/>
</dbReference>